<evidence type="ECO:0000313" key="5">
    <source>
        <dbReference type="Proteomes" id="UP000077428"/>
    </source>
</evidence>
<evidence type="ECO:0000259" key="3">
    <source>
        <dbReference type="Pfam" id="PF13192"/>
    </source>
</evidence>
<dbReference type="EMBL" id="LWMU01000048">
    <property type="protein sequence ID" value="KZX13568.1"/>
    <property type="molecule type" value="Genomic_DNA"/>
</dbReference>
<proteinExistence type="inferred from homology"/>
<dbReference type="PANTHER" id="PTHR37170">
    <property type="entry name" value="GLUTAREDOXIN-RELATED"/>
    <property type="match status" value="1"/>
</dbReference>
<dbReference type="PROSITE" id="PS00195">
    <property type="entry name" value="GLUTAREDOXIN_1"/>
    <property type="match status" value="1"/>
</dbReference>
<keyword evidence="5" id="KW-1185">Reference proteome</keyword>
<dbReference type="InterPro" id="IPR012336">
    <property type="entry name" value="Thioredoxin-like_fold"/>
</dbReference>
<comment type="similarity">
    <text evidence="1">Belongs to the glutaredoxin family.</text>
</comment>
<evidence type="ECO:0000256" key="1">
    <source>
        <dbReference type="ARBA" id="ARBA00007787"/>
    </source>
</evidence>
<dbReference type="RefSeq" id="WP_042691304.1">
    <property type="nucleotide sequence ID" value="NZ_CABMAB010000002.1"/>
</dbReference>
<keyword evidence="2" id="KW-0813">Transport</keyword>
<organism evidence="4 5">
    <name type="scientific">Methanobrevibacter oralis</name>
    <dbReference type="NCBI Taxonomy" id="66851"/>
    <lineage>
        <taxon>Archaea</taxon>
        <taxon>Methanobacteriati</taxon>
        <taxon>Methanobacteriota</taxon>
        <taxon>Methanomada group</taxon>
        <taxon>Methanobacteria</taxon>
        <taxon>Methanobacteriales</taxon>
        <taxon>Methanobacteriaceae</taxon>
        <taxon>Methanobrevibacter</taxon>
    </lineage>
</organism>
<dbReference type="Gene3D" id="3.40.30.10">
    <property type="entry name" value="Glutaredoxin"/>
    <property type="match status" value="1"/>
</dbReference>
<dbReference type="PANTHER" id="PTHR37170:SF1">
    <property type="entry name" value="GLUTAREDOXIN-LIKE PROTEIN"/>
    <property type="match status" value="1"/>
</dbReference>
<dbReference type="PROSITE" id="PS51354">
    <property type="entry name" value="GLUTAREDOXIN_2"/>
    <property type="match status" value="1"/>
</dbReference>
<dbReference type="STRING" id="66851.MBORA_04760"/>
<keyword evidence="2" id="KW-0249">Electron transport</keyword>
<dbReference type="OrthoDB" id="35385at2157"/>
<dbReference type="InterPro" id="IPR036249">
    <property type="entry name" value="Thioredoxin-like_sf"/>
</dbReference>
<protein>
    <recommendedName>
        <fullName evidence="3">Thioredoxin-like fold domain-containing protein</fullName>
    </recommendedName>
</protein>
<sequence>MVIKVEVFVSDTCPHCPGAVDVANKAKDSLGDKINVEVLNVSNPTNRQRALDYQIMAVPTIAVNNAVEFVGAPTYNQLVEKIESLL</sequence>
<feature type="domain" description="Thioredoxin-like fold" evidence="3">
    <location>
        <begin position="4"/>
        <end position="82"/>
    </location>
</feature>
<dbReference type="Proteomes" id="UP000077428">
    <property type="component" value="Unassembled WGS sequence"/>
</dbReference>
<evidence type="ECO:0000313" key="4">
    <source>
        <dbReference type="EMBL" id="KZX13568.1"/>
    </source>
</evidence>
<dbReference type="AlphaFoldDB" id="A0A166BMT0"/>
<dbReference type="Pfam" id="PF13192">
    <property type="entry name" value="Thioredoxin_3"/>
    <property type="match status" value="1"/>
</dbReference>
<evidence type="ECO:0000256" key="2">
    <source>
        <dbReference type="ARBA" id="ARBA00022982"/>
    </source>
</evidence>
<gene>
    <name evidence="4" type="ORF">MBORA_04760</name>
</gene>
<reference evidence="5" key="1">
    <citation type="journal article" date="2016" name="Genome Announc.">
        <title>Draft Genome Sequences of Methanobrevibacter curvatus DSM11111, Methanobrevibacter cuticularis DSM11139, Methanobrevibacter filiformis DSM11501, and Methanobrevibacter oralis DSM7256.</title>
        <authorList>
            <person name="Poehlein A."/>
            <person name="Seedorf H."/>
        </authorList>
    </citation>
    <scope>NUCLEOTIDE SEQUENCE [LARGE SCALE GENOMIC DNA]</scope>
    <source>
        <strain evidence="5">DSM 7256 / JCM 30027 / ZR</strain>
    </source>
</reference>
<dbReference type="SUPFAM" id="SSF52833">
    <property type="entry name" value="Thioredoxin-like"/>
    <property type="match status" value="1"/>
</dbReference>
<accession>A0A166BMT0</accession>
<dbReference type="InterPro" id="IPR011767">
    <property type="entry name" value="GLR_AS"/>
</dbReference>
<name>A0A166BMT0_METOA</name>
<comment type="caution">
    <text evidence="4">The sequence shown here is derived from an EMBL/GenBank/DDBJ whole genome shotgun (WGS) entry which is preliminary data.</text>
</comment>
<dbReference type="PATRIC" id="fig|66851.6.peg.541"/>